<dbReference type="InterPro" id="IPR013154">
    <property type="entry name" value="ADH-like_N"/>
</dbReference>
<dbReference type="Gene3D" id="3.40.50.720">
    <property type="entry name" value="NAD(P)-binding Rossmann-like Domain"/>
    <property type="match status" value="1"/>
</dbReference>
<dbReference type="EMBL" id="JAUSRA010000001">
    <property type="protein sequence ID" value="MDP9792876.1"/>
    <property type="molecule type" value="Genomic_DNA"/>
</dbReference>
<sequence length="340" mass="35864">MLQKVLGVPGTGLVCFTEVRGGRMRAVVYDRYGSADVLRIEDLPKPSPSGRQVLVKVAATSINLSDWETLRGSPLYSRIGGLRTPARRTLGSDIAGWVDAVGPAVTRFRPGDEVYGDNLLLKGGFAEYAIAPESVLAHKPTALTFAEASTVPQAGAIAQQGTDGAAAGQRIVINGAGGGSGSFAIQLAKRLGAEVTGVDNASKLDFMRSVGADKVIDYRSEDFTRSGPYDLILDLVAHRSVFAYRRALAPGGRYRCVGGSVRTLLRVLTIGSVAGWLTHRRLGVLAVKEGPAHFGPVADLCVTGDLAVHIDRTFTLDQVPEALAEVGEGRARGKVVVTVT</sequence>
<dbReference type="InterPro" id="IPR020843">
    <property type="entry name" value="ER"/>
</dbReference>
<dbReference type="InterPro" id="IPR011032">
    <property type="entry name" value="GroES-like_sf"/>
</dbReference>
<dbReference type="Pfam" id="PF13602">
    <property type="entry name" value="ADH_zinc_N_2"/>
    <property type="match status" value="1"/>
</dbReference>
<dbReference type="Gene3D" id="3.90.180.10">
    <property type="entry name" value="Medium-chain alcohol dehydrogenases, catalytic domain"/>
    <property type="match status" value="1"/>
</dbReference>
<name>A0ABT9MP92_9ACTN</name>
<dbReference type="SUPFAM" id="SSF50129">
    <property type="entry name" value="GroES-like"/>
    <property type="match status" value="1"/>
</dbReference>
<feature type="domain" description="Enoyl reductase (ER)" evidence="1">
    <location>
        <begin position="33"/>
        <end position="337"/>
    </location>
</feature>
<evidence type="ECO:0000313" key="2">
    <source>
        <dbReference type="EMBL" id="MDP9792876.1"/>
    </source>
</evidence>
<dbReference type="CDD" id="cd08267">
    <property type="entry name" value="MDR1"/>
    <property type="match status" value="1"/>
</dbReference>
<dbReference type="Proteomes" id="UP001240984">
    <property type="component" value="Unassembled WGS sequence"/>
</dbReference>
<dbReference type="SMART" id="SM00829">
    <property type="entry name" value="PKS_ER"/>
    <property type="match status" value="1"/>
</dbReference>
<dbReference type="PANTHER" id="PTHR44013:SF1">
    <property type="entry name" value="ZINC-TYPE ALCOHOL DEHYDROGENASE-LIKE PROTEIN C16A3.02C"/>
    <property type="match status" value="1"/>
</dbReference>
<dbReference type="PANTHER" id="PTHR44013">
    <property type="entry name" value="ZINC-TYPE ALCOHOL DEHYDROGENASE-LIKE PROTEIN C16A3.02C"/>
    <property type="match status" value="1"/>
</dbReference>
<reference evidence="2 3" key="1">
    <citation type="submission" date="2023-07" db="EMBL/GenBank/DDBJ databases">
        <title>Sequencing the genomes of 1000 actinobacteria strains.</title>
        <authorList>
            <person name="Klenk H.-P."/>
        </authorList>
    </citation>
    <scope>NUCLEOTIDE SEQUENCE [LARGE SCALE GENOMIC DNA]</scope>
    <source>
        <strain evidence="2 3">DSM 44710</strain>
    </source>
</reference>
<evidence type="ECO:0000313" key="3">
    <source>
        <dbReference type="Proteomes" id="UP001240984"/>
    </source>
</evidence>
<dbReference type="InterPro" id="IPR052733">
    <property type="entry name" value="Chloroplast_QOR"/>
</dbReference>
<keyword evidence="3" id="KW-1185">Reference proteome</keyword>
<dbReference type="Pfam" id="PF08240">
    <property type="entry name" value="ADH_N"/>
    <property type="match status" value="1"/>
</dbReference>
<dbReference type="InterPro" id="IPR036291">
    <property type="entry name" value="NAD(P)-bd_dom_sf"/>
</dbReference>
<dbReference type="SUPFAM" id="SSF51735">
    <property type="entry name" value="NAD(P)-binding Rossmann-fold domains"/>
    <property type="match status" value="1"/>
</dbReference>
<comment type="caution">
    <text evidence="2">The sequence shown here is derived from an EMBL/GenBank/DDBJ whole genome shotgun (WGS) entry which is preliminary data.</text>
</comment>
<organism evidence="2 3">
    <name type="scientific">Catenuloplanes nepalensis</name>
    <dbReference type="NCBI Taxonomy" id="587533"/>
    <lineage>
        <taxon>Bacteria</taxon>
        <taxon>Bacillati</taxon>
        <taxon>Actinomycetota</taxon>
        <taxon>Actinomycetes</taxon>
        <taxon>Micromonosporales</taxon>
        <taxon>Micromonosporaceae</taxon>
        <taxon>Catenuloplanes</taxon>
    </lineage>
</organism>
<proteinExistence type="predicted"/>
<protein>
    <submittedName>
        <fullName evidence="2">NADPH:quinone reductase-like Zn-dependent oxidoreductase</fullName>
    </submittedName>
</protein>
<gene>
    <name evidence="2" type="ORF">J2S43_001388</name>
</gene>
<accession>A0ABT9MP92</accession>
<evidence type="ECO:0000259" key="1">
    <source>
        <dbReference type="SMART" id="SM00829"/>
    </source>
</evidence>